<accession>A0A502L3M6</accession>
<gene>
    <name evidence="1" type="ORF">EPA86_04510</name>
</gene>
<dbReference type="Pfam" id="PF06097">
    <property type="entry name" value="DUF945"/>
    <property type="match status" value="1"/>
</dbReference>
<evidence type="ECO:0000313" key="2">
    <source>
        <dbReference type="Proteomes" id="UP000315303"/>
    </source>
</evidence>
<sequence>MKKLFITLIVVVALCLVLPKIFGGIIKAEYHNTLSQLNQHPAIKAKINAFTIDWFSGRATSEITFLIADDDIEEISIIIEDTLDFGPIILADEKLQFAMSYVKSSVKLNTDVGEFNQRVTNFIDKNVQLTSLFTFSKDVISKLEVASINETIDGESIHSKPAYGEFTLSDMRDFDGVFNWGGMTISKENTRVKLGAVSLESSQQAINGNYFQGNTLSTGYFKLMVESMTVDEGGQEALLTMNGLSMNADSTVNDNLMEVGVNYRIDELTSAGEVFSNADFDLKVIRLDVDTMQEANDIFANLTNDIDQLSSQDNMVKFSELAQKLIAKEPKLIVENLSVDTSEGKVKSDLVVSIDKEVFDAKNIMSIMAAISAKANGSSPEALLSKYGLDALVNHYIEQGLLVREKADYSKP</sequence>
<dbReference type="RefSeq" id="WP_140602220.1">
    <property type="nucleotide sequence ID" value="NZ_SAWY01000007.1"/>
</dbReference>
<dbReference type="EMBL" id="SAWY01000007">
    <property type="protein sequence ID" value="TPH17814.1"/>
    <property type="molecule type" value="Genomic_DNA"/>
</dbReference>
<organism evidence="1 2">
    <name type="scientific">Litorilituus lipolyticus</name>
    <dbReference type="NCBI Taxonomy" id="2491017"/>
    <lineage>
        <taxon>Bacteria</taxon>
        <taxon>Pseudomonadati</taxon>
        <taxon>Pseudomonadota</taxon>
        <taxon>Gammaproteobacteria</taxon>
        <taxon>Alteromonadales</taxon>
        <taxon>Colwelliaceae</taxon>
        <taxon>Litorilituus</taxon>
    </lineage>
</organism>
<proteinExistence type="predicted"/>
<dbReference type="InterPro" id="IPR010352">
    <property type="entry name" value="DUF945"/>
</dbReference>
<evidence type="ECO:0000313" key="1">
    <source>
        <dbReference type="EMBL" id="TPH17814.1"/>
    </source>
</evidence>
<keyword evidence="2" id="KW-1185">Reference proteome</keyword>
<protein>
    <submittedName>
        <fullName evidence="1">DUF945 family protein</fullName>
    </submittedName>
</protein>
<comment type="caution">
    <text evidence="1">The sequence shown here is derived from an EMBL/GenBank/DDBJ whole genome shotgun (WGS) entry which is preliminary data.</text>
</comment>
<dbReference type="Proteomes" id="UP000315303">
    <property type="component" value="Unassembled WGS sequence"/>
</dbReference>
<dbReference type="AlphaFoldDB" id="A0A502L3M6"/>
<name>A0A502L3M6_9GAMM</name>
<reference evidence="1 2" key="1">
    <citation type="submission" date="2019-01" db="EMBL/GenBank/DDBJ databases">
        <title>Litorilituus lipolytica sp. nov., isolated from intertidal sand of the Yellow Sea in China.</title>
        <authorList>
            <person name="Liu A."/>
        </authorList>
    </citation>
    <scope>NUCLEOTIDE SEQUENCE [LARGE SCALE GENOMIC DNA]</scope>
    <source>
        <strain evidence="1 2">RZ04</strain>
    </source>
</reference>
<dbReference type="OrthoDB" id="6222832at2"/>